<dbReference type="CDD" id="cd01106">
    <property type="entry name" value="HTH_TipAL-Mta"/>
    <property type="match status" value="1"/>
</dbReference>
<comment type="caution">
    <text evidence="3">The sequence shown here is derived from an EMBL/GenBank/DDBJ whole genome shotgun (WGS) entry which is preliminary data.</text>
</comment>
<dbReference type="InterPro" id="IPR012925">
    <property type="entry name" value="TipAS_dom"/>
</dbReference>
<feature type="domain" description="HTH merR-type" evidence="2">
    <location>
        <begin position="13"/>
        <end position="74"/>
    </location>
</feature>
<evidence type="ECO:0000256" key="1">
    <source>
        <dbReference type="ARBA" id="ARBA00023125"/>
    </source>
</evidence>
<dbReference type="Pfam" id="PF07739">
    <property type="entry name" value="TipAS"/>
    <property type="match status" value="1"/>
</dbReference>
<reference evidence="3 4" key="1">
    <citation type="submission" date="2019-11" db="EMBL/GenBank/DDBJ databases">
        <title>Draft genome sequences of five Paenibacillus species of dairy origin.</title>
        <authorList>
            <person name="Olajide A.M."/>
            <person name="Chen S."/>
            <person name="Lapointe G."/>
        </authorList>
    </citation>
    <scope>NUCLEOTIDE SEQUENCE [LARGE SCALE GENOMIC DNA]</scope>
    <source>
        <strain evidence="3 4">3CS1</strain>
    </source>
</reference>
<name>A0ABW9SZ78_9BACL</name>
<dbReference type="SMART" id="SM00422">
    <property type="entry name" value="HTH_MERR"/>
    <property type="match status" value="1"/>
</dbReference>
<proteinExistence type="predicted"/>
<dbReference type="InterPro" id="IPR036244">
    <property type="entry name" value="TipA-like_antibiotic-bd"/>
</dbReference>
<dbReference type="InterPro" id="IPR009061">
    <property type="entry name" value="DNA-bd_dom_put_sf"/>
</dbReference>
<dbReference type="PANTHER" id="PTHR30204:SF96">
    <property type="entry name" value="CHROMOSOME-ANCHORING PROTEIN RACA"/>
    <property type="match status" value="1"/>
</dbReference>
<dbReference type="SUPFAM" id="SSF89082">
    <property type="entry name" value="Antibiotic binding domain of TipA-like multidrug resistance regulators"/>
    <property type="match status" value="1"/>
</dbReference>
<sequence length="248" mass="29199">MKKPLLGVKDIIQITGITARTLHYYDRIDLLKPTHLTEKGYRLYDRSSLEKLQMILFLKELDFSLKEIADIVKLTRKEQQHILNEQRHVVQSRIQQLESIKTAIEEYVSGKDIGSLQIFNHSSVLPLQEQYANEASFFYGETEAYKEYNERLEQLPADERGELFSRVEQVFKQMASHMNASPASDEVQRLIREWRESLEHLMTCDSNLLTCIADTYKYDRRMRDYLNQYGEDFADFLHSAIMQYISPS</sequence>
<evidence type="ECO:0000313" key="4">
    <source>
        <dbReference type="Proteomes" id="UP000435177"/>
    </source>
</evidence>
<evidence type="ECO:0000259" key="2">
    <source>
        <dbReference type="PROSITE" id="PS50937"/>
    </source>
</evidence>
<protein>
    <submittedName>
        <fullName evidence="3">MerR family transcriptional regulator</fullName>
    </submittedName>
</protein>
<keyword evidence="4" id="KW-1185">Reference proteome</keyword>
<dbReference type="Proteomes" id="UP000435177">
    <property type="component" value="Unassembled WGS sequence"/>
</dbReference>
<accession>A0ABW9SZ78</accession>
<dbReference type="RefSeq" id="WP_155617769.1">
    <property type="nucleotide sequence ID" value="NZ_WOAA01000004.1"/>
</dbReference>
<dbReference type="Gene3D" id="1.10.1660.10">
    <property type="match status" value="1"/>
</dbReference>
<dbReference type="PROSITE" id="PS50937">
    <property type="entry name" value="HTH_MERR_2"/>
    <property type="match status" value="1"/>
</dbReference>
<dbReference type="SUPFAM" id="SSF46955">
    <property type="entry name" value="Putative DNA-binding domain"/>
    <property type="match status" value="1"/>
</dbReference>
<gene>
    <name evidence="3" type="ORF">GNP94_07090</name>
</gene>
<organism evidence="3 4">
    <name type="scientific">Paenibacillus campinasensis</name>
    <dbReference type="NCBI Taxonomy" id="66347"/>
    <lineage>
        <taxon>Bacteria</taxon>
        <taxon>Bacillati</taxon>
        <taxon>Bacillota</taxon>
        <taxon>Bacilli</taxon>
        <taxon>Bacillales</taxon>
        <taxon>Paenibacillaceae</taxon>
        <taxon>Paenibacillus</taxon>
    </lineage>
</organism>
<dbReference type="EMBL" id="WOAA01000004">
    <property type="protein sequence ID" value="MUG65772.1"/>
    <property type="molecule type" value="Genomic_DNA"/>
</dbReference>
<dbReference type="InterPro" id="IPR047057">
    <property type="entry name" value="MerR_fam"/>
</dbReference>
<dbReference type="InterPro" id="IPR000551">
    <property type="entry name" value="MerR-type_HTH_dom"/>
</dbReference>
<dbReference type="PANTHER" id="PTHR30204">
    <property type="entry name" value="REDOX-CYCLING DRUG-SENSING TRANSCRIPTIONAL ACTIVATOR SOXR"/>
    <property type="match status" value="1"/>
</dbReference>
<dbReference type="Gene3D" id="1.10.490.50">
    <property type="entry name" value="Antibiotic binding domain of TipA-like multidrug resistance regulators"/>
    <property type="match status" value="1"/>
</dbReference>
<evidence type="ECO:0000313" key="3">
    <source>
        <dbReference type="EMBL" id="MUG65772.1"/>
    </source>
</evidence>
<keyword evidence="1" id="KW-0238">DNA-binding</keyword>
<dbReference type="Pfam" id="PF13411">
    <property type="entry name" value="MerR_1"/>
    <property type="match status" value="1"/>
</dbReference>